<evidence type="ECO:0000313" key="2">
    <source>
        <dbReference type="Proteomes" id="UP000240739"/>
    </source>
</evidence>
<protein>
    <submittedName>
        <fullName evidence="1">Uncharacterized protein</fullName>
    </submittedName>
</protein>
<gene>
    <name evidence="1" type="ORF">C7Y72_19340</name>
</gene>
<organism evidence="1 2">
    <name type="scientific">Paraconexibacter algicola</name>
    <dbReference type="NCBI Taxonomy" id="2133960"/>
    <lineage>
        <taxon>Bacteria</taxon>
        <taxon>Bacillati</taxon>
        <taxon>Actinomycetota</taxon>
        <taxon>Thermoleophilia</taxon>
        <taxon>Solirubrobacterales</taxon>
        <taxon>Paraconexibacteraceae</taxon>
        <taxon>Paraconexibacter</taxon>
    </lineage>
</organism>
<evidence type="ECO:0000313" key="1">
    <source>
        <dbReference type="EMBL" id="PTL55784.1"/>
    </source>
</evidence>
<keyword evidence="2" id="KW-1185">Reference proteome</keyword>
<accession>A0A2T4UE35</accession>
<dbReference type="Proteomes" id="UP000240739">
    <property type="component" value="Unassembled WGS sequence"/>
</dbReference>
<dbReference type="EMBL" id="PYYB01000003">
    <property type="protein sequence ID" value="PTL55784.1"/>
    <property type="molecule type" value="Genomic_DNA"/>
</dbReference>
<comment type="caution">
    <text evidence="1">The sequence shown here is derived from an EMBL/GenBank/DDBJ whole genome shotgun (WGS) entry which is preliminary data.</text>
</comment>
<reference evidence="1 2" key="1">
    <citation type="submission" date="2018-03" db="EMBL/GenBank/DDBJ databases">
        <title>Aquarubrobacter algicola gen. nov., sp. nov., a novel actinobacterium isolated from shallow eutrophic lake during the end of cyanobacterial harmful algal blooms.</title>
        <authorList>
            <person name="Chun S.J."/>
        </authorList>
    </citation>
    <scope>NUCLEOTIDE SEQUENCE [LARGE SCALE GENOMIC DNA]</scope>
    <source>
        <strain evidence="1 2">Seoho-28</strain>
    </source>
</reference>
<sequence length="141" mass="15866">MTTVRHTSRTRARAVELRNAGWSLRQVRELLAAEGYHPAPTVPTLSRWTNPAREEEHRRANRARARGDATTYAWPGVRSAEWRLGRMRALDAAGVSDRDIARVMTLDFPHSPITVDQVKHALRSDTPTLPLRRAAARQGIA</sequence>
<dbReference type="RefSeq" id="WP_107570827.1">
    <property type="nucleotide sequence ID" value="NZ_PYYB01000003.1"/>
</dbReference>
<dbReference type="AlphaFoldDB" id="A0A2T4UE35"/>
<proteinExistence type="predicted"/>
<name>A0A2T4UE35_9ACTN</name>